<evidence type="ECO:0000256" key="7">
    <source>
        <dbReference type="ARBA" id="ARBA00022989"/>
    </source>
</evidence>
<keyword evidence="6 14" id="KW-0812">Transmembrane</keyword>
<dbReference type="PANTHER" id="PTHR43448:SF7">
    <property type="entry name" value="4-HYDROXYBENZOATE SOLANESYLTRANSFERASE"/>
    <property type="match status" value="1"/>
</dbReference>
<dbReference type="EMBL" id="SHNN01000002">
    <property type="protein sequence ID" value="MCX2981253.1"/>
    <property type="molecule type" value="Genomic_DNA"/>
</dbReference>
<evidence type="ECO:0000256" key="11">
    <source>
        <dbReference type="ARBA" id="ARBA00040810"/>
    </source>
</evidence>
<gene>
    <name evidence="14 15" type="primary">cyoE</name>
    <name evidence="15" type="ORF">EYC98_10300</name>
</gene>
<feature type="transmembrane region" description="Helical" evidence="14">
    <location>
        <begin position="241"/>
        <end position="258"/>
    </location>
</feature>
<comment type="caution">
    <text evidence="15">The sequence shown here is derived from an EMBL/GenBank/DDBJ whole genome shotgun (WGS) entry which is preliminary data.</text>
</comment>
<keyword evidence="7 14" id="KW-1133">Transmembrane helix</keyword>
<keyword evidence="4 14" id="KW-1003">Cell membrane</keyword>
<evidence type="ECO:0000256" key="10">
    <source>
        <dbReference type="ARBA" id="ARBA00030253"/>
    </source>
</evidence>
<dbReference type="PANTHER" id="PTHR43448">
    <property type="entry name" value="PROTOHEME IX FARNESYLTRANSFERASE, MITOCHONDRIAL"/>
    <property type="match status" value="1"/>
</dbReference>
<dbReference type="InterPro" id="IPR000537">
    <property type="entry name" value="UbiA_prenyltransferase"/>
</dbReference>
<accession>A0ABT3TG18</accession>
<evidence type="ECO:0000256" key="9">
    <source>
        <dbReference type="ARBA" id="ARBA00023136"/>
    </source>
</evidence>
<comment type="function">
    <text evidence="14">Converts heme B (protoheme IX) to heme O by substitution of the vinyl group on carbon 2 of heme B porphyrin ring with a hydroxyethyl farnesyl side group.</text>
</comment>
<feature type="transmembrane region" description="Helical" evidence="14">
    <location>
        <begin position="270"/>
        <end position="290"/>
    </location>
</feature>
<name>A0ABT3TG18_9GAMM</name>
<dbReference type="CDD" id="cd13957">
    <property type="entry name" value="PT_UbiA_Cox10"/>
    <property type="match status" value="1"/>
</dbReference>
<dbReference type="HAMAP" id="MF_00154">
    <property type="entry name" value="CyoE_CtaB"/>
    <property type="match status" value="1"/>
</dbReference>
<proteinExistence type="inferred from homology"/>
<evidence type="ECO:0000256" key="13">
    <source>
        <dbReference type="ARBA" id="ARBA00047690"/>
    </source>
</evidence>
<sequence length="294" mass="31929">MGAPATTVRSQAADYVELTKPRIALVALVTTFAGMWLAAGPTLEPWLIVCTLTGTWLASASAGLLNNYIDHDIDPLMSRTANRATAAGRLELQQVLQVGLALGGAAFVVLFLTVNLLSAALAVGTIYFYVVIYTMWLKRRTDLCTEIGGIAGALPPVIGYAAVTGEIGLPAILLFVIMFIWQPPHFWVLALLREEEYRRAGIPMLPVTSGSFVTKAKMLLYTAALLPATMALAVTGYAGPVYLVVSSIAGLVYLVWTIDFARRPVQRKRALNLFLFSIAYLLLVFTVIFIDSHY</sequence>
<comment type="miscellaneous">
    <text evidence="14">Carbon 2 of the heme B porphyrin ring is defined according to the Fischer nomenclature.</text>
</comment>
<dbReference type="NCBIfam" id="TIGR01473">
    <property type="entry name" value="cyoE_ctaB"/>
    <property type="match status" value="1"/>
</dbReference>
<dbReference type="NCBIfam" id="NF003349">
    <property type="entry name" value="PRK04375.1-2"/>
    <property type="match status" value="1"/>
</dbReference>
<evidence type="ECO:0000256" key="4">
    <source>
        <dbReference type="ARBA" id="ARBA00022475"/>
    </source>
</evidence>
<feature type="transmembrane region" description="Helical" evidence="14">
    <location>
        <begin position="90"/>
        <end position="110"/>
    </location>
</feature>
<evidence type="ECO:0000256" key="3">
    <source>
        <dbReference type="ARBA" id="ARBA00012292"/>
    </source>
</evidence>
<dbReference type="Pfam" id="PF01040">
    <property type="entry name" value="UbiA"/>
    <property type="match status" value="1"/>
</dbReference>
<comment type="similarity">
    <text evidence="14">Belongs to the UbiA prenyltransferase family. Protoheme IX farnesyltransferase subfamily.</text>
</comment>
<comment type="pathway">
    <text evidence="2 14">Porphyrin-containing compound metabolism; heme O biosynthesis; heme O from protoheme: step 1/1.</text>
</comment>
<dbReference type="InterPro" id="IPR044878">
    <property type="entry name" value="UbiA_sf"/>
</dbReference>
<dbReference type="RefSeq" id="WP_279245256.1">
    <property type="nucleotide sequence ID" value="NZ_SHNN01000002.1"/>
</dbReference>
<protein>
    <recommendedName>
        <fullName evidence="11 14">Protoheme IX farnesyltransferase</fullName>
        <ecNumber evidence="3 14">2.5.1.141</ecNumber>
    </recommendedName>
    <alternativeName>
        <fullName evidence="12 14">Heme B farnesyltransferase</fullName>
    </alternativeName>
    <alternativeName>
        <fullName evidence="10 14">Heme O synthase</fullName>
    </alternativeName>
</protein>
<evidence type="ECO:0000256" key="14">
    <source>
        <dbReference type="HAMAP-Rule" id="MF_00154"/>
    </source>
</evidence>
<comment type="subcellular location">
    <subcellularLocation>
        <location evidence="1 14">Cell membrane</location>
        <topology evidence="1 14">Multi-pass membrane protein</topology>
    </subcellularLocation>
</comment>
<keyword evidence="9 14" id="KW-0472">Membrane</keyword>
<feature type="transmembrane region" description="Helical" evidence="14">
    <location>
        <begin position="21"/>
        <end position="39"/>
    </location>
</feature>
<dbReference type="InterPro" id="IPR006369">
    <property type="entry name" value="Protohaem_IX_farnesylTrfase"/>
</dbReference>
<dbReference type="EC" id="2.5.1.141" evidence="3 14"/>
<evidence type="ECO:0000256" key="8">
    <source>
        <dbReference type="ARBA" id="ARBA00023133"/>
    </source>
</evidence>
<evidence type="ECO:0000313" key="15">
    <source>
        <dbReference type="EMBL" id="MCX2981253.1"/>
    </source>
</evidence>
<dbReference type="PROSITE" id="PS00943">
    <property type="entry name" value="UBIA"/>
    <property type="match status" value="1"/>
</dbReference>
<evidence type="ECO:0000256" key="1">
    <source>
        <dbReference type="ARBA" id="ARBA00004651"/>
    </source>
</evidence>
<keyword evidence="16" id="KW-1185">Reference proteome</keyword>
<keyword evidence="5 14" id="KW-0808">Transferase</keyword>
<evidence type="ECO:0000256" key="5">
    <source>
        <dbReference type="ARBA" id="ARBA00022679"/>
    </source>
</evidence>
<dbReference type="Gene3D" id="1.10.357.140">
    <property type="entry name" value="UbiA prenyltransferase"/>
    <property type="match status" value="1"/>
</dbReference>
<feature type="transmembrane region" description="Helical" evidence="14">
    <location>
        <begin position="116"/>
        <end position="136"/>
    </location>
</feature>
<evidence type="ECO:0000256" key="2">
    <source>
        <dbReference type="ARBA" id="ARBA00004919"/>
    </source>
</evidence>
<evidence type="ECO:0000256" key="12">
    <source>
        <dbReference type="ARBA" id="ARBA00042475"/>
    </source>
</evidence>
<feature type="transmembrane region" description="Helical" evidence="14">
    <location>
        <begin position="45"/>
        <end position="69"/>
    </location>
</feature>
<organism evidence="15 16">
    <name type="scientific">Candidatus Litorirhabdus singularis</name>
    <dbReference type="NCBI Taxonomy" id="2518993"/>
    <lineage>
        <taxon>Bacteria</taxon>
        <taxon>Pseudomonadati</taxon>
        <taxon>Pseudomonadota</taxon>
        <taxon>Gammaproteobacteria</taxon>
        <taxon>Cellvibrionales</taxon>
        <taxon>Halieaceae</taxon>
        <taxon>Candidatus Litorirhabdus</taxon>
    </lineage>
</organism>
<comment type="catalytic activity">
    <reaction evidence="13 14">
        <text>heme b + (2E,6E)-farnesyl diphosphate + H2O = Fe(II)-heme o + diphosphate</text>
        <dbReference type="Rhea" id="RHEA:28070"/>
        <dbReference type="ChEBI" id="CHEBI:15377"/>
        <dbReference type="ChEBI" id="CHEBI:33019"/>
        <dbReference type="ChEBI" id="CHEBI:60344"/>
        <dbReference type="ChEBI" id="CHEBI:60530"/>
        <dbReference type="ChEBI" id="CHEBI:175763"/>
        <dbReference type="EC" id="2.5.1.141"/>
    </reaction>
</comment>
<keyword evidence="8 14" id="KW-0350">Heme biosynthesis</keyword>
<evidence type="ECO:0000313" key="16">
    <source>
        <dbReference type="Proteomes" id="UP001143362"/>
    </source>
</evidence>
<dbReference type="Proteomes" id="UP001143362">
    <property type="component" value="Unassembled WGS sequence"/>
</dbReference>
<evidence type="ECO:0000256" key="6">
    <source>
        <dbReference type="ARBA" id="ARBA00022692"/>
    </source>
</evidence>
<feature type="transmembrane region" description="Helical" evidence="14">
    <location>
        <begin position="169"/>
        <end position="192"/>
    </location>
</feature>
<dbReference type="InterPro" id="IPR030470">
    <property type="entry name" value="UbiA_prenylTrfase_CS"/>
</dbReference>
<reference evidence="15" key="1">
    <citation type="submission" date="2019-02" db="EMBL/GenBank/DDBJ databases">
        <authorList>
            <person name="Li S.-H."/>
        </authorList>
    </citation>
    <scope>NUCLEOTIDE SEQUENCE</scope>
    <source>
        <strain evidence="15">IMCC14734</strain>
    </source>
</reference>